<evidence type="ECO:0000313" key="6">
    <source>
        <dbReference type="Proteomes" id="UP001230188"/>
    </source>
</evidence>
<keyword evidence="6" id="KW-1185">Reference proteome</keyword>
<evidence type="ECO:0000313" key="5">
    <source>
        <dbReference type="EMBL" id="KAJ8612219.1"/>
    </source>
</evidence>
<dbReference type="AlphaFoldDB" id="A0AAD7UP73"/>
<dbReference type="InterPro" id="IPR011042">
    <property type="entry name" value="6-blade_b-propeller_TolB-like"/>
</dbReference>
<gene>
    <name evidence="5" type="ORF">CTAYLR_002915</name>
</gene>
<evidence type="ECO:0000256" key="1">
    <source>
        <dbReference type="ARBA" id="ARBA00009191"/>
    </source>
</evidence>
<dbReference type="PANTHER" id="PTHR10426">
    <property type="entry name" value="STRICTOSIDINE SYNTHASE-RELATED"/>
    <property type="match status" value="1"/>
</dbReference>
<dbReference type="Proteomes" id="UP001230188">
    <property type="component" value="Unassembled WGS sequence"/>
</dbReference>
<keyword evidence="3" id="KW-0325">Glycoprotein</keyword>
<name>A0AAD7UP73_9STRA</name>
<sequence>MGNSPRVIVGAVLACGVWVNYRCRKIGFEPVKRRLPELPVLEANSLLAEAGLERVGYGDLVGPESLAVRGEYVFTGLADGRIVRLDGPSNWTTIARSCQVESCPPLASCGASPSDEAKTESKCGRPLGMRLVGDELVVADAYMGLLRLERVFEPSAIARRLAGGFTLLNDVAVAPDGTIYVTETTTRFKRRRIVYAAFEMQASGRILRYRDGIVETILENAVFPNGIEYDDATKSLVFVSANSVKRLDLASGQVRDFVPVLPGSGDNVRAMRALPTGEDVGPCYWFGLGTKNAKPFSLLKSFDTSPNFRRFIVAVLPYKALVEIAPKYTVIAVYDAAGNLLATYQDPSGKIAPWISEAEVAHGYLYLGSWYNPFLARVSLDSLRKQRRRSSSSAS</sequence>
<evidence type="ECO:0000256" key="3">
    <source>
        <dbReference type="ARBA" id="ARBA00023180"/>
    </source>
</evidence>
<dbReference type="InterPro" id="IPR018119">
    <property type="entry name" value="Strictosidine_synth_cons-reg"/>
</dbReference>
<proteinExistence type="inferred from homology"/>
<organism evidence="5 6">
    <name type="scientific">Chrysophaeum taylorii</name>
    <dbReference type="NCBI Taxonomy" id="2483200"/>
    <lineage>
        <taxon>Eukaryota</taxon>
        <taxon>Sar</taxon>
        <taxon>Stramenopiles</taxon>
        <taxon>Ochrophyta</taxon>
        <taxon>Pelagophyceae</taxon>
        <taxon>Pelagomonadales</taxon>
        <taxon>Pelagomonadaceae</taxon>
        <taxon>Chrysophaeum</taxon>
    </lineage>
</organism>
<dbReference type="GO" id="GO:0012505">
    <property type="term" value="C:endomembrane system"/>
    <property type="evidence" value="ECO:0007669"/>
    <property type="project" value="TreeGrafter"/>
</dbReference>
<keyword evidence="2" id="KW-0597">Phosphoprotein</keyword>
<dbReference type="Gene3D" id="2.120.10.30">
    <property type="entry name" value="TolB, C-terminal domain"/>
    <property type="match status" value="1"/>
</dbReference>
<comment type="similarity">
    <text evidence="1">Belongs to the strictosidine synthase family.</text>
</comment>
<dbReference type="SUPFAM" id="SSF63829">
    <property type="entry name" value="Calcium-dependent phosphotriesterase"/>
    <property type="match status" value="1"/>
</dbReference>
<comment type="caution">
    <text evidence="5">The sequence shown here is derived from an EMBL/GenBank/DDBJ whole genome shotgun (WGS) entry which is preliminary data.</text>
</comment>
<accession>A0AAD7UP73</accession>
<dbReference type="PANTHER" id="PTHR10426:SF88">
    <property type="entry name" value="ADIPOCYTE PLASMA MEMBRANE-ASSOCIATED PROTEIN HEMOMUCIN-RELATED"/>
    <property type="match status" value="1"/>
</dbReference>
<dbReference type="GO" id="GO:0016787">
    <property type="term" value="F:hydrolase activity"/>
    <property type="evidence" value="ECO:0007669"/>
    <property type="project" value="TreeGrafter"/>
</dbReference>
<dbReference type="Pfam" id="PF03088">
    <property type="entry name" value="Str_synth"/>
    <property type="match status" value="1"/>
</dbReference>
<feature type="domain" description="Strictosidine synthase conserved region" evidence="4">
    <location>
        <begin position="169"/>
        <end position="241"/>
    </location>
</feature>
<evidence type="ECO:0000256" key="2">
    <source>
        <dbReference type="ARBA" id="ARBA00022553"/>
    </source>
</evidence>
<dbReference type="EMBL" id="JAQMWT010000055">
    <property type="protein sequence ID" value="KAJ8612219.1"/>
    <property type="molecule type" value="Genomic_DNA"/>
</dbReference>
<reference evidence="5" key="1">
    <citation type="submission" date="2023-01" db="EMBL/GenBank/DDBJ databases">
        <title>Metagenome sequencing of chrysophaentin producing Chrysophaeum taylorii.</title>
        <authorList>
            <person name="Davison J."/>
            <person name="Bewley C."/>
        </authorList>
    </citation>
    <scope>NUCLEOTIDE SEQUENCE</scope>
    <source>
        <strain evidence="5">NIES-1699</strain>
    </source>
</reference>
<evidence type="ECO:0000259" key="4">
    <source>
        <dbReference type="Pfam" id="PF03088"/>
    </source>
</evidence>
<protein>
    <recommendedName>
        <fullName evidence="4">Strictosidine synthase conserved region domain-containing protein</fullName>
    </recommendedName>
</protein>
<dbReference type="Pfam" id="PF20067">
    <property type="entry name" value="SSL_N"/>
    <property type="match status" value="1"/>
</dbReference>